<evidence type="ECO:0000256" key="1">
    <source>
        <dbReference type="SAM" id="MobiDB-lite"/>
    </source>
</evidence>
<evidence type="ECO:0000313" key="2">
    <source>
        <dbReference type="Ensembl" id="ENSSAUP00010023574.1"/>
    </source>
</evidence>
<reference evidence="2" key="2">
    <citation type="submission" date="2025-08" db="UniProtKB">
        <authorList>
            <consortium name="Ensembl"/>
        </authorList>
    </citation>
    <scope>IDENTIFICATION</scope>
</reference>
<evidence type="ECO:0008006" key="4">
    <source>
        <dbReference type="Google" id="ProtNLM"/>
    </source>
</evidence>
<dbReference type="PANTHER" id="PTHR31751">
    <property type="entry name" value="SI:CH211-108C17.2-RELATED-RELATED"/>
    <property type="match status" value="1"/>
</dbReference>
<feature type="region of interest" description="Disordered" evidence="1">
    <location>
        <begin position="465"/>
        <end position="484"/>
    </location>
</feature>
<dbReference type="Ensembl" id="ENSSAUT00010024871.1">
    <property type="protein sequence ID" value="ENSSAUP00010023574.1"/>
    <property type="gene ID" value="ENSSAUG00010010338.1"/>
</dbReference>
<dbReference type="OMA" id="THISEWA"/>
<proteinExistence type="predicted"/>
<dbReference type="GeneTree" id="ENSGT00940000164945"/>
<dbReference type="PANTHER" id="PTHR31751:SF42">
    <property type="entry name" value="PROTEIN CBG10204"/>
    <property type="match status" value="1"/>
</dbReference>
<organism evidence="2 3">
    <name type="scientific">Sparus aurata</name>
    <name type="common">Gilthead sea bream</name>
    <dbReference type="NCBI Taxonomy" id="8175"/>
    <lineage>
        <taxon>Eukaryota</taxon>
        <taxon>Metazoa</taxon>
        <taxon>Chordata</taxon>
        <taxon>Craniata</taxon>
        <taxon>Vertebrata</taxon>
        <taxon>Euteleostomi</taxon>
        <taxon>Actinopterygii</taxon>
        <taxon>Neopterygii</taxon>
        <taxon>Teleostei</taxon>
        <taxon>Neoteleostei</taxon>
        <taxon>Acanthomorphata</taxon>
        <taxon>Eupercaria</taxon>
        <taxon>Spariformes</taxon>
        <taxon>Sparidae</taxon>
        <taxon>Sparus</taxon>
    </lineage>
</organism>
<protein>
    <recommendedName>
        <fullName evidence="4">THAP-type domain-containing protein</fullName>
    </recommendedName>
</protein>
<dbReference type="InParanoid" id="A0A671VBT7"/>
<name>A0A671VBT7_SPAAU</name>
<accession>A0A671VBT7</accession>
<reference evidence="2" key="3">
    <citation type="submission" date="2025-09" db="UniProtKB">
        <authorList>
            <consortium name="Ensembl"/>
        </authorList>
    </citation>
    <scope>IDENTIFICATION</scope>
</reference>
<feature type="compositionally biased region" description="Basic and acidic residues" evidence="1">
    <location>
        <begin position="465"/>
        <end position="474"/>
    </location>
</feature>
<dbReference type="Proteomes" id="UP000472265">
    <property type="component" value="Chromosome 13"/>
</dbReference>
<sequence>KRPWLCFIFNDNVTAAVRVSLYVCANHFTSDCFSNEGQYKAGFASTLTLVKGSVSTIPDPATAPKPLISLTSTHHPGPKKNLRRLNARARSWSTFAGDIPEQLTGWAEKKWIVNESKLMELFKKCTTCGDAMFEPHIQINTSGSRIKTWKCNNGHSGKWESCRNVCGMAENNILTAAATLFNGKTYTHISEWASLLNLQIPQKTTYYSIQSCCLIPVIKEAYRKQKYGILAKLIGQTIDGEGVQVCGDGRSDSPGHSCKYTAYFFLDDSTNEIILFDLIKVAQAKNSVAMEPLGLKKGLDRLLDEGIDEKVVTTDRHPSIRKIMRESYPDKKKHEFDPWHTSKGESNSKISYQGIEHNPWATIYTKSILIRRWKSLIWHIIGVHRWEEDGIEQRCYHKELSAEEQRKKKWLTKDSPAYKALHDVVLSKHLLQDLEHMTLFKHTGMSINEFDVYLARTMLAIMDQNENHNTKREQATSAAGMYPE</sequence>
<evidence type="ECO:0000313" key="3">
    <source>
        <dbReference type="Proteomes" id="UP000472265"/>
    </source>
</evidence>
<dbReference type="AlphaFoldDB" id="A0A671VBT7"/>
<reference evidence="2" key="1">
    <citation type="submission" date="2021-04" db="EMBL/GenBank/DDBJ databases">
        <authorList>
            <consortium name="Wellcome Sanger Institute Data Sharing"/>
        </authorList>
    </citation>
    <scope>NUCLEOTIDE SEQUENCE [LARGE SCALE GENOMIC DNA]</scope>
</reference>
<keyword evidence="3" id="KW-1185">Reference proteome</keyword>